<organism evidence="2 3">
    <name type="scientific">Polarella glacialis</name>
    <name type="common">Dinoflagellate</name>
    <dbReference type="NCBI Taxonomy" id="89957"/>
    <lineage>
        <taxon>Eukaryota</taxon>
        <taxon>Sar</taxon>
        <taxon>Alveolata</taxon>
        <taxon>Dinophyceae</taxon>
        <taxon>Suessiales</taxon>
        <taxon>Suessiaceae</taxon>
        <taxon>Polarella</taxon>
    </lineage>
</organism>
<dbReference type="CDD" id="cd17039">
    <property type="entry name" value="Ubl_ubiquitin_like"/>
    <property type="match status" value="1"/>
</dbReference>
<reference evidence="2" key="1">
    <citation type="submission" date="2021-02" db="EMBL/GenBank/DDBJ databases">
        <authorList>
            <person name="Dougan E. K."/>
            <person name="Rhodes N."/>
            <person name="Thang M."/>
            <person name="Chan C."/>
        </authorList>
    </citation>
    <scope>NUCLEOTIDE SEQUENCE</scope>
</reference>
<evidence type="ECO:0000313" key="3">
    <source>
        <dbReference type="Proteomes" id="UP000654075"/>
    </source>
</evidence>
<name>A0A813H0B6_POLGL</name>
<dbReference type="InterPro" id="IPR000626">
    <property type="entry name" value="Ubiquitin-like_dom"/>
</dbReference>
<dbReference type="Proteomes" id="UP000654075">
    <property type="component" value="Unassembled WGS sequence"/>
</dbReference>
<dbReference type="OrthoDB" id="439209at2759"/>
<comment type="caution">
    <text evidence="2">The sequence shown here is derived from an EMBL/GenBank/DDBJ whole genome shotgun (WGS) entry which is preliminary data.</text>
</comment>
<dbReference type="SUPFAM" id="SSF54236">
    <property type="entry name" value="Ubiquitin-like"/>
    <property type="match status" value="1"/>
</dbReference>
<evidence type="ECO:0000259" key="1">
    <source>
        <dbReference type="PROSITE" id="PS50053"/>
    </source>
</evidence>
<dbReference type="InterPro" id="IPR029071">
    <property type="entry name" value="Ubiquitin-like_domsf"/>
</dbReference>
<sequence length="342" mass="36974">MASGQVKFSVSLPSGDTFDVEVSSSGTANELRQAIELQHETPAACILKVFQGGQLISDEVLISELDPLQPVFAVIARDTDAKKLLKGAGTHTGYQYLLENAPADPEDNKTRLLGPMPSILCVLEEMSGQVTEVDQLRKGQLPETLEFTGEKGVLLVPSLDATPLLKAAGAGSFDRVTVSVEVNSDAYNRGLGVVLEASKLVKGSAEQPERRNYEYNGFVSDDDDDDSDSQTCKNYIKFHPGMGGGQLRVEGPGGWLNQNIGFTPVAWTKSGQKFHTLHLVLGANGDNLMRIEGTNAGEVFEMPWSNQLTDGQYLPAVHAWLDLGEEDPVVIGKISMRVHCTE</sequence>
<dbReference type="PROSITE" id="PS50053">
    <property type="entry name" value="UBIQUITIN_2"/>
    <property type="match status" value="1"/>
</dbReference>
<proteinExistence type="predicted"/>
<dbReference type="EMBL" id="CAJNNV010030026">
    <property type="protein sequence ID" value="CAE8631078.1"/>
    <property type="molecule type" value="Genomic_DNA"/>
</dbReference>
<keyword evidence="3" id="KW-1185">Reference proteome</keyword>
<dbReference type="AlphaFoldDB" id="A0A813H0B6"/>
<feature type="domain" description="Ubiquitin-like" evidence="1">
    <location>
        <begin position="6"/>
        <end position="66"/>
    </location>
</feature>
<accession>A0A813H0B6</accession>
<gene>
    <name evidence="2" type="ORF">PGLA1383_LOCUS47219</name>
</gene>
<protein>
    <recommendedName>
        <fullName evidence="1">Ubiquitin-like domain-containing protein</fullName>
    </recommendedName>
</protein>
<evidence type="ECO:0000313" key="2">
    <source>
        <dbReference type="EMBL" id="CAE8631078.1"/>
    </source>
</evidence>